<reference evidence="2 3" key="1">
    <citation type="submission" date="2020-02" db="EMBL/GenBank/DDBJ databases">
        <authorList>
            <person name="Ma Q."/>
            <person name="Huang Y."/>
            <person name="Song X."/>
            <person name="Pei D."/>
        </authorList>
    </citation>
    <scope>NUCLEOTIDE SEQUENCE [LARGE SCALE GENOMIC DNA]</scope>
    <source>
        <strain evidence="2">Sxm20200214</strain>
        <tissue evidence="2">Leaf</tissue>
    </source>
</reference>
<protein>
    <submittedName>
        <fullName evidence="2">Uncharacterized protein</fullName>
    </submittedName>
</protein>
<feature type="compositionally biased region" description="Acidic residues" evidence="1">
    <location>
        <begin position="15"/>
        <end position="42"/>
    </location>
</feature>
<dbReference type="PANTHER" id="PTHR34051">
    <property type="entry name" value="PROTEIN LOW PSII ACCUMULATION 3, CHLOROPLASTIC"/>
    <property type="match status" value="1"/>
</dbReference>
<organism evidence="2 3">
    <name type="scientific">Brassica carinata</name>
    <name type="common">Ethiopian mustard</name>
    <name type="synonym">Abyssinian cabbage</name>
    <dbReference type="NCBI Taxonomy" id="52824"/>
    <lineage>
        <taxon>Eukaryota</taxon>
        <taxon>Viridiplantae</taxon>
        <taxon>Streptophyta</taxon>
        <taxon>Embryophyta</taxon>
        <taxon>Tracheophyta</taxon>
        <taxon>Spermatophyta</taxon>
        <taxon>Magnoliopsida</taxon>
        <taxon>eudicotyledons</taxon>
        <taxon>Gunneridae</taxon>
        <taxon>Pentapetalae</taxon>
        <taxon>rosids</taxon>
        <taxon>malvids</taxon>
        <taxon>Brassicales</taxon>
        <taxon>Brassicaceae</taxon>
        <taxon>Brassiceae</taxon>
        <taxon>Brassica</taxon>
    </lineage>
</organism>
<evidence type="ECO:0000313" key="2">
    <source>
        <dbReference type="EMBL" id="KAG2314532.1"/>
    </source>
</evidence>
<dbReference type="EMBL" id="JAAMPC010000004">
    <property type="protein sequence ID" value="KAG2314532.1"/>
    <property type="molecule type" value="Genomic_DNA"/>
</dbReference>
<dbReference type="Proteomes" id="UP000886595">
    <property type="component" value="Unassembled WGS sequence"/>
</dbReference>
<evidence type="ECO:0000256" key="1">
    <source>
        <dbReference type="SAM" id="MobiDB-lite"/>
    </source>
</evidence>
<dbReference type="OrthoDB" id="2082at2759"/>
<evidence type="ECO:0000313" key="3">
    <source>
        <dbReference type="Proteomes" id="UP000886595"/>
    </source>
</evidence>
<comment type="caution">
    <text evidence="2">The sequence shown here is derived from an EMBL/GenBank/DDBJ whole genome shotgun (WGS) entry which is preliminary data.</text>
</comment>
<gene>
    <name evidence="2" type="ORF">Bca52824_017654</name>
</gene>
<sequence length="137" mass="15984">MEVGLDSFQRRPLNSDEEDDDAIDSDDEPGGNLYEYEEGVPEEESRKNNCYDRHDNYDYELSEDFETISLMPTYNWLFFPDKPEKCRASQLFKAAFDSIDGISIRSLDDIPGTSVTNFFRSIRSTLDFDFEDENCLR</sequence>
<dbReference type="PANTHER" id="PTHR34051:SF2">
    <property type="entry name" value="PROTEIN LPA3"/>
    <property type="match status" value="1"/>
</dbReference>
<feature type="compositionally biased region" description="Basic and acidic residues" evidence="1">
    <location>
        <begin position="43"/>
        <end position="52"/>
    </location>
</feature>
<proteinExistence type="predicted"/>
<dbReference type="InterPro" id="IPR044687">
    <property type="entry name" value="LPA3"/>
</dbReference>
<dbReference type="AlphaFoldDB" id="A0A8X8AYJ7"/>
<name>A0A8X8AYJ7_BRACI</name>
<accession>A0A8X8AYJ7</accession>
<keyword evidence="3" id="KW-1185">Reference proteome</keyword>
<feature type="region of interest" description="Disordered" evidence="1">
    <location>
        <begin position="1"/>
        <end position="52"/>
    </location>
</feature>